<proteinExistence type="predicted"/>
<name>A0ABR6I168_9SPHN</name>
<keyword evidence="2" id="KW-0732">Signal</keyword>
<sequence>MRLALLLSAASLPFAASAQAAEPIIVTAARTNLPVTALPLTAEVIDRETLDLCAPLPAGGDPADPDRTANRQRAAGAGQLRNQLAVPVGGTLPETLPQGLSLAAQADERRLAAGLPSELLLARPDIIAA</sequence>
<keyword evidence="4" id="KW-1185">Reference proteome</keyword>
<comment type="caution">
    <text evidence="3">The sequence shown here is derived from an EMBL/GenBank/DDBJ whole genome shotgun (WGS) entry which is preliminary data.</text>
</comment>
<accession>A0ABR6I168</accession>
<dbReference type="EMBL" id="JACICE010000003">
    <property type="protein sequence ID" value="MBB3776663.1"/>
    <property type="molecule type" value="Genomic_DNA"/>
</dbReference>
<reference evidence="3 4" key="1">
    <citation type="submission" date="2020-08" db="EMBL/GenBank/DDBJ databases">
        <title>Genomic Encyclopedia of Type Strains, Phase IV (KMG-IV): sequencing the most valuable type-strain genomes for metagenomic binning, comparative biology and taxonomic classification.</title>
        <authorList>
            <person name="Goeker M."/>
        </authorList>
    </citation>
    <scope>NUCLEOTIDE SEQUENCE [LARGE SCALE GENOMIC DNA]</scope>
    <source>
        <strain evidence="3 4">DSM 8510</strain>
    </source>
</reference>
<protein>
    <submittedName>
        <fullName evidence="3">Uncharacterized protein</fullName>
    </submittedName>
</protein>
<evidence type="ECO:0000313" key="3">
    <source>
        <dbReference type="EMBL" id="MBB3776663.1"/>
    </source>
</evidence>
<gene>
    <name evidence="3" type="ORF">FHS52_002655</name>
</gene>
<feature type="chain" id="PRO_5046500300" evidence="2">
    <location>
        <begin position="21"/>
        <end position="129"/>
    </location>
</feature>
<evidence type="ECO:0000256" key="2">
    <source>
        <dbReference type="SAM" id="SignalP"/>
    </source>
</evidence>
<feature type="region of interest" description="Disordered" evidence="1">
    <location>
        <begin position="54"/>
        <end position="77"/>
    </location>
</feature>
<dbReference type="RefSeq" id="WP_425544821.1">
    <property type="nucleotide sequence ID" value="NZ_BAAADZ010000011.1"/>
</dbReference>
<evidence type="ECO:0000256" key="1">
    <source>
        <dbReference type="SAM" id="MobiDB-lite"/>
    </source>
</evidence>
<dbReference type="Gene3D" id="1.20.1600.10">
    <property type="entry name" value="Outer membrane efflux proteins (OEP)"/>
    <property type="match status" value="1"/>
</dbReference>
<organism evidence="3 4">
    <name type="scientific">Erythrobacter ramosus</name>
    <dbReference type="NCBI Taxonomy" id="35811"/>
    <lineage>
        <taxon>Bacteria</taxon>
        <taxon>Pseudomonadati</taxon>
        <taxon>Pseudomonadota</taxon>
        <taxon>Alphaproteobacteria</taxon>
        <taxon>Sphingomonadales</taxon>
        <taxon>Erythrobacteraceae</taxon>
        <taxon>Erythrobacter/Porphyrobacter group</taxon>
        <taxon>Erythrobacter</taxon>
    </lineage>
</organism>
<evidence type="ECO:0000313" key="4">
    <source>
        <dbReference type="Proteomes" id="UP000548685"/>
    </source>
</evidence>
<feature type="signal peptide" evidence="2">
    <location>
        <begin position="1"/>
        <end position="20"/>
    </location>
</feature>
<dbReference type="Proteomes" id="UP000548685">
    <property type="component" value="Unassembled WGS sequence"/>
</dbReference>